<dbReference type="PANTHER" id="PTHR10653">
    <property type="entry name" value="F-ACTIN-CAPPING PROTEIN SUBUNIT ALPHA"/>
    <property type="match status" value="1"/>
</dbReference>
<dbReference type="SUPFAM" id="SSF90096">
    <property type="entry name" value="Subunits of heterodimeric actin filament capping protein Capz"/>
    <property type="match status" value="1"/>
</dbReference>
<gene>
    <name evidence="8" type="primary">CAPZA2</name>
    <name evidence="8" type="ORF">BGZ99_006714</name>
</gene>
<dbReference type="Proteomes" id="UP000738325">
    <property type="component" value="Unassembled WGS sequence"/>
</dbReference>
<accession>A0A9P6RBW1</accession>
<comment type="subunit">
    <text evidence="6">Heterodimer of an alpha and a beta subunit.</text>
</comment>
<dbReference type="GO" id="GO:0030036">
    <property type="term" value="P:actin cytoskeleton organization"/>
    <property type="evidence" value="ECO:0007669"/>
    <property type="project" value="TreeGrafter"/>
</dbReference>
<dbReference type="GO" id="GO:0008290">
    <property type="term" value="C:F-actin capping protein complex"/>
    <property type="evidence" value="ECO:0007669"/>
    <property type="project" value="UniProtKB-UniRule"/>
</dbReference>
<evidence type="ECO:0000256" key="7">
    <source>
        <dbReference type="SAM" id="Coils"/>
    </source>
</evidence>
<keyword evidence="7" id="KW-0175">Coiled coil</keyword>
<dbReference type="InterPro" id="IPR037282">
    <property type="entry name" value="CapZ_alpha/beta"/>
</dbReference>
<dbReference type="AlphaFoldDB" id="A0A9P6RBW1"/>
<reference evidence="8" key="1">
    <citation type="journal article" date="2020" name="Fungal Divers.">
        <title>Resolving the Mortierellaceae phylogeny through synthesis of multi-gene phylogenetics and phylogenomics.</title>
        <authorList>
            <person name="Vandepol N."/>
            <person name="Liber J."/>
            <person name="Desiro A."/>
            <person name="Na H."/>
            <person name="Kennedy M."/>
            <person name="Barry K."/>
            <person name="Grigoriev I.V."/>
            <person name="Miller A.N."/>
            <person name="O'Donnell K."/>
            <person name="Stajich J.E."/>
            <person name="Bonito G."/>
        </authorList>
    </citation>
    <scope>NUCLEOTIDE SEQUENCE</scope>
    <source>
        <strain evidence="8">REB-010B</strain>
    </source>
</reference>
<dbReference type="Gene3D" id="3.30.1140.60">
    <property type="entry name" value="F-actin capping protein, alpha subunit"/>
    <property type="match status" value="1"/>
</dbReference>
<dbReference type="Gene3D" id="3.40.50.300">
    <property type="entry name" value="P-loop containing nucleotide triphosphate hydrolases"/>
    <property type="match status" value="1"/>
</dbReference>
<dbReference type="InterPro" id="IPR002189">
    <property type="entry name" value="CapZ_alpha"/>
</dbReference>
<dbReference type="GO" id="GO:0051016">
    <property type="term" value="P:barbed-end actin filament capping"/>
    <property type="evidence" value="ECO:0007669"/>
    <property type="project" value="UniProtKB-UniRule"/>
</dbReference>
<organism evidence="8 9">
    <name type="scientific">Dissophora globulifera</name>
    <dbReference type="NCBI Taxonomy" id="979702"/>
    <lineage>
        <taxon>Eukaryota</taxon>
        <taxon>Fungi</taxon>
        <taxon>Fungi incertae sedis</taxon>
        <taxon>Mucoromycota</taxon>
        <taxon>Mortierellomycotina</taxon>
        <taxon>Mortierellomycetes</taxon>
        <taxon>Mortierellales</taxon>
        <taxon>Mortierellaceae</taxon>
        <taxon>Dissophora</taxon>
    </lineage>
</organism>
<dbReference type="InterPro" id="IPR042489">
    <property type="entry name" value="CapZ_alpha_1"/>
</dbReference>
<dbReference type="FunFam" id="3.90.1150.210:FF:000003">
    <property type="entry name" value="F-actin-capping protein subunit alpha"/>
    <property type="match status" value="1"/>
</dbReference>
<evidence type="ECO:0000256" key="6">
    <source>
        <dbReference type="RuleBase" id="RU365077"/>
    </source>
</evidence>
<evidence type="ECO:0000256" key="4">
    <source>
        <dbReference type="ARBA" id="ARBA00023203"/>
    </source>
</evidence>
<evidence type="ECO:0000256" key="2">
    <source>
        <dbReference type="ARBA" id="ARBA00014038"/>
    </source>
</evidence>
<comment type="caution">
    <text evidence="8">The sequence shown here is derived from an EMBL/GenBank/DDBJ whole genome shotgun (WGS) entry which is preliminary data.</text>
</comment>
<feature type="coiled-coil region" evidence="7">
    <location>
        <begin position="67"/>
        <end position="94"/>
    </location>
</feature>
<dbReference type="EMBL" id="JAAAIP010000461">
    <property type="protein sequence ID" value="KAG0316754.1"/>
    <property type="molecule type" value="Genomic_DNA"/>
</dbReference>
<dbReference type="InterPro" id="IPR017865">
    <property type="entry name" value="F-actin_cap_asu_CS"/>
</dbReference>
<keyword evidence="9" id="KW-1185">Reference proteome</keyword>
<dbReference type="Gene3D" id="3.90.1150.210">
    <property type="entry name" value="F-actin capping protein, beta subunit"/>
    <property type="match status" value="1"/>
</dbReference>
<dbReference type="InterPro" id="IPR042276">
    <property type="entry name" value="CapZ_alpha/beta_2"/>
</dbReference>
<dbReference type="GO" id="GO:0030863">
    <property type="term" value="C:cortical cytoskeleton"/>
    <property type="evidence" value="ECO:0007669"/>
    <property type="project" value="TreeGrafter"/>
</dbReference>
<dbReference type="Pfam" id="PF01267">
    <property type="entry name" value="F-actin_cap_A"/>
    <property type="match status" value="1"/>
</dbReference>
<dbReference type="InterPro" id="IPR027417">
    <property type="entry name" value="P-loop_NTPase"/>
</dbReference>
<feature type="non-terminal residue" evidence="8">
    <location>
        <position position="307"/>
    </location>
</feature>
<dbReference type="GO" id="GO:0051015">
    <property type="term" value="F:actin filament binding"/>
    <property type="evidence" value="ECO:0007669"/>
    <property type="project" value="TreeGrafter"/>
</dbReference>
<name>A0A9P6RBW1_9FUNG</name>
<evidence type="ECO:0000256" key="1">
    <source>
        <dbReference type="ARBA" id="ARBA00010479"/>
    </source>
</evidence>
<keyword evidence="4 6" id="KW-0009">Actin-binding</keyword>
<protein>
    <recommendedName>
        <fullName evidence="2 6">F-actin-capping protein subunit alpha</fullName>
    </recommendedName>
</protein>
<sequence>LSGAIKEFGGGVVIISHNREFTDTVTVEKWSVNAGVLVVSGNNYTQKNLEKIVMKEEETKIDAFGNVEKVKSTRKLSRKEIKEKQKRRAAAKKRGEEVLVSKHGQIDSDHFLHPKTNKVFKLDHFRQIASDPEDHTVDEEMEELRKVVEKDVEDYVGDRYAEGVLAVYGAQGVITIAIVHNKYSPSNFWNGRWRSVWTLDTATGEVKGSLKCKVHYYEDGNVQLETSKEVEDKLSKSSSEPHKVISKALVDLVSAAEHKYQEALNESYHDLAETTFNGLRRALPYTRTKLDWNKILTYRIGAELAAK</sequence>
<evidence type="ECO:0000313" key="8">
    <source>
        <dbReference type="EMBL" id="KAG0316754.1"/>
    </source>
</evidence>
<comment type="similarity">
    <text evidence="1 6">Belongs to the F-actin-capping protein alpha subunit family.</text>
</comment>
<dbReference type="PRINTS" id="PR00191">
    <property type="entry name" value="FACTINCAPA"/>
</dbReference>
<dbReference type="PANTHER" id="PTHR10653:SF0">
    <property type="entry name" value="F-ACTIN-CAPPING PROTEIN SUBUNIT ALPHA"/>
    <property type="match status" value="1"/>
</dbReference>
<evidence type="ECO:0000313" key="9">
    <source>
        <dbReference type="Proteomes" id="UP000738325"/>
    </source>
</evidence>
<dbReference type="PROSITE" id="PS00748">
    <property type="entry name" value="F_ACTIN_CAPPING_A_1"/>
    <property type="match status" value="1"/>
</dbReference>
<comment type="function">
    <text evidence="5 6">F-actin-capping proteins bind in a Ca(2+)-independent manner to the fast growing ends of actin filaments (barbed end) thereby blocking the exchange of subunits at these ends. Unlike other capping proteins (such as gelsolin and severin), these proteins do not sever actin filaments.</text>
</comment>
<evidence type="ECO:0000256" key="3">
    <source>
        <dbReference type="ARBA" id="ARBA00022467"/>
    </source>
</evidence>
<evidence type="ECO:0000256" key="5">
    <source>
        <dbReference type="ARBA" id="ARBA00025389"/>
    </source>
</evidence>
<dbReference type="OrthoDB" id="340550at2759"/>
<proteinExistence type="inferred from homology"/>
<keyword evidence="3 6" id="KW-0117">Actin capping</keyword>